<dbReference type="OrthoDB" id="3784821at2759"/>
<sequence>MAKPQLSLEARRIRLIIVSLPILVASSRKFCNVTPTQLMNNTFNLVVLYKRLYLGEEQRTLPGALDRQNSTVRLLDADKKDINKSSE</sequence>
<protein>
    <submittedName>
        <fullName evidence="1">Uncharacterized protein</fullName>
    </submittedName>
</protein>
<evidence type="ECO:0000313" key="2">
    <source>
        <dbReference type="Proteomes" id="UP000807469"/>
    </source>
</evidence>
<name>A0A9P5ZCP3_9AGAR</name>
<dbReference type="EMBL" id="MU155147">
    <property type="protein sequence ID" value="KAF9484064.1"/>
    <property type="molecule type" value="Genomic_DNA"/>
</dbReference>
<accession>A0A9P5ZCP3</accession>
<organism evidence="1 2">
    <name type="scientific">Pholiota conissans</name>
    <dbReference type="NCBI Taxonomy" id="109636"/>
    <lineage>
        <taxon>Eukaryota</taxon>
        <taxon>Fungi</taxon>
        <taxon>Dikarya</taxon>
        <taxon>Basidiomycota</taxon>
        <taxon>Agaricomycotina</taxon>
        <taxon>Agaricomycetes</taxon>
        <taxon>Agaricomycetidae</taxon>
        <taxon>Agaricales</taxon>
        <taxon>Agaricineae</taxon>
        <taxon>Strophariaceae</taxon>
        <taxon>Pholiota</taxon>
    </lineage>
</organism>
<reference evidence="1" key="1">
    <citation type="submission" date="2020-11" db="EMBL/GenBank/DDBJ databases">
        <authorList>
            <consortium name="DOE Joint Genome Institute"/>
            <person name="Ahrendt S."/>
            <person name="Riley R."/>
            <person name="Andreopoulos W."/>
            <person name="Labutti K."/>
            <person name="Pangilinan J."/>
            <person name="Ruiz-Duenas F.J."/>
            <person name="Barrasa J.M."/>
            <person name="Sanchez-Garcia M."/>
            <person name="Camarero S."/>
            <person name="Miyauchi S."/>
            <person name="Serrano A."/>
            <person name="Linde D."/>
            <person name="Babiker R."/>
            <person name="Drula E."/>
            <person name="Ayuso-Fernandez I."/>
            <person name="Pacheco R."/>
            <person name="Padilla G."/>
            <person name="Ferreira P."/>
            <person name="Barriuso J."/>
            <person name="Kellner H."/>
            <person name="Castanera R."/>
            <person name="Alfaro M."/>
            <person name="Ramirez L."/>
            <person name="Pisabarro A.G."/>
            <person name="Kuo A."/>
            <person name="Tritt A."/>
            <person name="Lipzen A."/>
            <person name="He G."/>
            <person name="Yan M."/>
            <person name="Ng V."/>
            <person name="Cullen D."/>
            <person name="Martin F."/>
            <person name="Rosso M.-N."/>
            <person name="Henrissat B."/>
            <person name="Hibbett D."/>
            <person name="Martinez A.T."/>
            <person name="Grigoriev I.V."/>
        </authorList>
    </citation>
    <scope>NUCLEOTIDE SEQUENCE</scope>
    <source>
        <strain evidence="1">CIRM-BRFM 674</strain>
    </source>
</reference>
<evidence type="ECO:0000313" key="1">
    <source>
        <dbReference type="EMBL" id="KAF9484064.1"/>
    </source>
</evidence>
<gene>
    <name evidence="1" type="ORF">BDN70DRAFT_196129</name>
</gene>
<proteinExistence type="predicted"/>
<keyword evidence="2" id="KW-1185">Reference proteome</keyword>
<comment type="caution">
    <text evidence="1">The sequence shown here is derived from an EMBL/GenBank/DDBJ whole genome shotgun (WGS) entry which is preliminary data.</text>
</comment>
<dbReference type="Proteomes" id="UP000807469">
    <property type="component" value="Unassembled WGS sequence"/>
</dbReference>
<dbReference type="AlphaFoldDB" id="A0A9P5ZCP3"/>